<organism evidence="2 3">
    <name type="scientific">Neptunomonas marina</name>
    <dbReference type="NCBI Taxonomy" id="1815562"/>
    <lineage>
        <taxon>Bacteria</taxon>
        <taxon>Pseudomonadati</taxon>
        <taxon>Pseudomonadota</taxon>
        <taxon>Gammaproteobacteria</taxon>
        <taxon>Oceanospirillales</taxon>
        <taxon>Oceanospirillaceae</taxon>
        <taxon>Neptunomonas</taxon>
    </lineage>
</organism>
<dbReference type="RefSeq" id="WP_127692439.1">
    <property type="nucleotide sequence ID" value="NZ_SACQ01000001.1"/>
</dbReference>
<dbReference type="Gene3D" id="3.40.50.1820">
    <property type="entry name" value="alpha/beta hydrolase"/>
    <property type="match status" value="1"/>
</dbReference>
<comment type="caution">
    <text evidence="2">The sequence shown here is derived from an EMBL/GenBank/DDBJ whole genome shotgun (WGS) entry which is preliminary data.</text>
</comment>
<name>A0A437QCI3_9GAMM</name>
<reference evidence="2 3" key="1">
    <citation type="submission" date="2019-01" db="EMBL/GenBank/DDBJ databases">
        <authorList>
            <person name="Chen W.-M."/>
        </authorList>
    </citation>
    <scope>NUCLEOTIDE SEQUENCE [LARGE SCALE GENOMIC DNA]</scope>
    <source>
        <strain evidence="2 3">HPM-16</strain>
    </source>
</reference>
<dbReference type="AlphaFoldDB" id="A0A437QCI3"/>
<keyword evidence="1" id="KW-0732">Signal</keyword>
<accession>A0A437QCI3</accession>
<dbReference type="PROSITE" id="PS51257">
    <property type="entry name" value="PROKAR_LIPOPROTEIN"/>
    <property type="match status" value="1"/>
</dbReference>
<dbReference type="EMBL" id="SACQ01000001">
    <property type="protein sequence ID" value="RVU32270.1"/>
    <property type="molecule type" value="Genomic_DNA"/>
</dbReference>
<dbReference type="SUPFAM" id="SSF53474">
    <property type="entry name" value="alpha/beta-Hydrolases"/>
    <property type="match status" value="1"/>
</dbReference>
<dbReference type="Proteomes" id="UP000282818">
    <property type="component" value="Unassembled WGS sequence"/>
</dbReference>
<sequence>MLKKLLAAFLWAVSIGACASDYPVAVVTADAVSSSRETPIEVVFWYPSVSEGKLKQIGNTRVFAVPEVLDGAQPVDGRFPVIVLSHGGIRAAFSHYSWVARSLARKGFIVATPVPPDPRAITASSAFNELALRSADLSSALTALQQHDLLAAHSRFEQVFGVGFFVGGAAVLSLAGMEFDIGRLMQTCNRANSTVDCAWLAREGVELTAQVLQPLAGSRKDRRIAGVLAINPEFSAAFGLSRIGVPANVLELNRSGQEALAFNDAARAALSIDYQAEPSIAAMSAFSVCTEEGKAMLTKVGSPICDEPADESRAAQQQRLLAQITSWLATQTAAHDGAP</sequence>
<evidence type="ECO:0000313" key="3">
    <source>
        <dbReference type="Proteomes" id="UP000282818"/>
    </source>
</evidence>
<dbReference type="Pfam" id="PF03403">
    <property type="entry name" value="PAF-AH_p_II"/>
    <property type="match status" value="1"/>
</dbReference>
<proteinExistence type="predicted"/>
<evidence type="ECO:0000313" key="2">
    <source>
        <dbReference type="EMBL" id="RVU32270.1"/>
    </source>
</evidence>
<protein>
    <recommendedName>
        <fullName evidence="4">Dienelactone hydrolase</fullName>
    </recommendedName>
</protein>
<keyword evidence="3" id="KW-1185">Reference proteome</keyword>
<feature type="chain" id="PRO_5019222410" description="Dienelactone hydrolase" evidence="1">
    <location>
        <begin position="20"/>
        <end position="339"/>
    </location>
</feature>
<evidence type="ECO:0008006" key="4">
    <source>
        <dbReference type="Google" id="ProtNLM"/>
    </source>
</evidence>
<feature type="signal peptide" evidence="1">
    <location>
        <begin position="1"/>
        <end position="19"/>
    </location>
</feature>
<dbReference type="InterPro" id="IPR029058">
    <property type="entry name" value="AB_hydrolase_fold"/>
</dbReference>
<gene>
    <name evidence="2" type="ORF">EOE65_01050</name>
</gene>
<evidence type="ECO:0000256" key="1">
    <source>
        <dbReference type="SAM" id="SignalP"/>
    </source>
</evidence>